<feature type="compositionally biased region" description="Polar residues" evidence="1">
    <location>
        <begin position="14"/>
        <end position="24"/>
    </location>
</feature>
<dbReference type="InterPro" id="IPR023198">
    <property type="entry name" value="PGP-like_dom2"/>
</dbReference>
<dbReference type="NCBIfam" id="TIGR01509">
    <property type="entry name" value="HAD-SF-IA-v3"/>
    <property type="match status" value="1"/>
</dbReference>
<dbReference type="SUPFAM" id="SSF56784">
    <property type="entry name" value="HAD-like"/>
    <property type="match status" value="1"/>
</dbReference>
<proteinExistence type="predicted"/>
<dbReference type="PROSITE" id="PS01228">
    <property type="entry name" value="COF_1"/>
    <property type="match status" value="1"/>
</dbReference>
<name>A0A7Z2ZSP8_9BURK</name>
<dbReference type="KEGG" id="mfy:HH212_11380"/>
<dbReference type="AlphaFoldDB" id="A0A7Z2ZSP8"/>
<keyword evidence="2" id="KW-0378">Hydrolase</keyword>
<dbReference type="GO" id="GO:0050308">
    <property type="term" value="F:sugar-phosphatase activity"/>
    <property type="evidence" value="ECO:0007669"/>
    <property type="project" value="TreeGrafter"/>
</dbReference>
<evidence type="ECO:0000313" key="2">
    <source>
        <dbReference type="EMBL" id="QJE00549.1"/>
    </source>
</evidence>
<keyword evidence="3" id="KW-1185">Reference proteome</keyword>
<dbReference type="Pfam" id="PF00702">
    <property type="entry name" value="Hydrolase"/>
    <property type="match status" value="1"/>
</dbReference>
<reference evidence="2 3" key="1">
    <citation type="submission" date="2020-04" db="EMBL/GenBank/DDBJ databases">
        <title>Genome sequencing of novel species.</title>
        <authorList>
            <person name="Heo J."/>
            <person name="Kim S.-J."/>
            <person name="Kim J.-S."/>
            <person name="Hong S.-B."/>
            <person name="Kwon S.-W."/>
        </authorList>
    </citation>
    <scope>NUCLEOTIDE SEQUENCE [LARGE SCALE GENOMIC DNA]</scope>
    <source>
        <strain evidence="2 3">GN2-R2</strain>
    </source>
</reference>
<dbReference type="SFLD" id="SFLDG01129">
    <property type="entry name" value="C1.5:_HAD__Beta-PGM__Phosphata"/>
    <property type="match status" value="1"/>
</dbReference>
<dbReference type="Proteomes" id="UP000502415">
    <property type="component" value="Chromosome"/>
</dbReference>
<dbReference type="Gene3D" id="3.40.50.1000">
    <property type="entry name" value="HAD superfamily/HAD-like"/>
    <property type="match status" value="1"/>
</dbReference>
<dbReference type="InterPro" id="IPR051806">
    <property type="entry name" value="HAD-like_SPP"/>
</dbReference>
<evidence type="ECO:0000313" key="3">
    <source>
        <dbReference type="Proteomes" id="UP000502415"/>
    </source>
</evidence>
<sequence length="244" mass="25352">MRGPDIHTHRTRHVTSNDPPSTSPRALPARAYAAFLFDMDGTILTSIKAAERVWSAWAAGHGLDVAAFVPTIHGKRGVDTIRNLNLPGVDPAAEVLRIMLAGIEDVADIEGIRGAAAFLASLPAGRWAIVTSAPRRLAEARIAAAGMPLPAVLVAAEDVARGKPAPDPFLLGAQKLGVASADCLVFEDTLAGLQSAAAAGMDSVVVTTTHAHPLATDVAAVLDYEDLRTEVAPDGGLRLARRGA</sequence>
<feature type="region of interest" description="Disordered" evidence="1">
    <location>
        <begin position="1"/>
        <end position="26"/>
    </location>
</feature>
<gene>
    <name evidence="2" type="ORF">HH212_11380</name>
</gene>
<evidence type="ECO:0000256" key="1">
    <source>
        <dbReference type="SAM" id="MobiDB-lite"/>
    </source>
</evidence>
<dbReference type="InterPro" id="IPR023214">
    <property type="entry name" value="HAD_sf"/>
</dbReference>
<dbReference type="InterPro" id="IPR036412">
    <property type="entry name" value="HAD-like_sf"/>
</dbReference>
<dbReference type="EMBL" id="CP051685">
    <property type="protein sequence ID" value="QJE00549.1"/>
    <property type="molecule type" value="Genomic_DNA"/>
</dbReference>
<organism evidence="2 3">
    <name type="scientific">Massilia forsythiae</name>
    <dbReference type="NCBI Taxonomy" id="2728020"/>
    <lineage>
        <taxon>Bacteria</taxon>
        <taxon>Pseudomonadati</taxon>
        <taxon>Pseudomonadota</taxon>
        <taxon>Betaproteobacteria</taxon>
        <taxon>Burkholderiales</taxon>
        <taxon>Oxalobacteraceae</taxon>
        <taxon>Telluria group</taxon>
        <taxon>Massilia</taxon>
    </lineage>
</organism>
<dbReference type="Gene3D" id="1.10.150.240">
    <property type="entry name" value="Putative phosphatase, domain 2"/>
    <property type="match status" value="1"/>
</dbReference>
<protein>
    <submittedName>
        <fullName evidence="2">HAD-IA family hydrolase</fullName>
    </submittedName>
</protein>
<accession>A0A7Z2ZSP8</accession>
<dbReference type="SFLD" id="SFLDS00003">
    <property type="entry name" value="Haloacid_Dehalogenase"/>
    <property type="match status" value="1"/>
</dbReference>
<dbReference type="PANTHER" id="PTHR43481:SF4">
    <property type="entry name" value="GLYCEROL-1-PHOSPHATE PHOSPHOHYDROLASE 1-RELATED"/>
    <property type="match status" value="1"/>
</dbReference>
<dbReference type="PANTHER" id="PTHR43481">
    <property type="entry name" value="FRUCTOSE-1-PHOSPHATE PHOSPHATASE"/>
    <property type="match status" value="1"/>
</dbReference>
<dbReference type="InterPro" id="IPR006439">
    <property type="entry name" value="HAD-SF_hydro_IA"/>
</dbReference>